<accession>A0A964BQU3</accession>
<gene>
    <name evidence="4" type="primary">grpE</name>
    <name evidence="4" type="ORF">I4641_08840</name>
</gene>
<keyword evidence="2" id="KW-0143">Chaperone</keyword>
<dbReference type="SUPFAM" id="SSF58014">
    <property type="entry name" value="Coiled-coil domain of nucleotide exchange factor GrpE"/>
    <property type="match status" value="1"/>
</dbReference>
<dbReference type="EMBL" id="JADWDC010000016">
    <property type="protein sequence ID" value="MCC0177082.1"/>
    <property type="molecule type" value="Genomic_DNA"/>
</dbReference>
<dbReference type="Gene3D" id="2.30.22.10">
    <property type="entry name" value="Head domain of nucleotide exchange factor GrpE"/>
    <property type="match status" value="1"/>
</dbReference>
<dbReference type="GO" id="GO:0000774">
    <property type="term" value="F:adenyl-nucleotide exchange factor activity"/>
    <property type="evidence" value="ECO:0007669"/>
    <property type="project" value="InterPro"/>
</dbReference>
<name>A0A964BQU3_9CYAN</name>
<keyword evidence="5" id="KW-1185">Reference proteome</keyword>
<evidence type="ECO:0000313" key="5">
    <source>
        <dbReference type="Proteomes" id="UP000729733"/>
    </source>
</evidence>
<dbReference type="GO" id="GO:0006457">
    <property type="term" value="P:protein folding"/>
    <property type="evidence" value="ECO:0007669"/>
    <property type="project" value="InterPro"/>
</dbReference>
<dbReference type="Proteomes" id="UP000729733">
    <property type="component" value="Unassembled WGS sequence"/>
</dbReference>
<comment type="similarity">
    <text evidence="1">Belongs to the GrpE family.</text>
</comment>
<feature type="coiled-coil region" evidence="3">
    <location>
        <begin position="9"/>
        <end position="47"/>
    </location>
</feature>
<evidence type="ECO:0000256" key="1">
    <source>
        <dbReference type="ARBA" id="ARBA00009054"/>
    </source>
</evidence>
<sequence length="155" mass="18512">MFQLDKSQRDRLQQELGSLLKEKMSLKQVLKQQKQQTEQEQEELFLELLEVFDSLEFFLNYIKENPKPNSKFYQRLPKSLRTIQKKILSILNKRQVQLIELKDNKPDYSICQVVDREAREDLEEETITKVVRQGFKVESKILRPTEVIISKKLSL</sequence>
<dbReference type="InterPro" id="IPR000740">
    <property type="entry name" value="GrpE"/>
</dbReference>
<dbReference type="PRINTS" id="PR00773">
    <property type="entry name" value="GRPEPROTEIN"/>
</dbReference>
<keyword evidence="3" id="KW-0175">Coiled coil</keyword>
<evidence type="ECO:0000256" key="3">
    <source>
        <dbReference type="SAM" id="Coils"/>
    </source>
</evidence>
<protein>
    <submittedName>
        <fullName evidence="4">Nucleotide exchange factor GrpE</fullName>
    </submittedName>
</protein>
<dbReference type="InterPro" id="IPR013805">
    <property type="entry name" value="GrpE_CC"/>
</dbReference>
<dbReference type="SUPFAM" id="SSF51064">
    <property type="entry name" value="Head domain of nucleotide exchange factor GrpE"/>
    <property type="match status" value="1"/>
</dbReference>
<evidence type="ECO:0000313" key="4">
    <source>
        <dbReference type="EMBL" id="MCC0177082.1"/>
    </source>
</evidence>
<comment type="caution">
    <text evidence="4">The sequence shown here is derived from an EMBL/GenBank/DDBJ whole genome shotgun (WGS) entry which is preliminary data.</text>
</comment>
<dbReference type="AlphaFoldDB" id="A0A964BQU3"/>
<organism evidence="4 5">
    <name type="scientific">Waterburya agarophytonicola KI4</name>
    <dbReference type="NCBI Taxonomy" id="2874699"/>
    <lineage>
        <taxon>Bacteria</taxon>
        <taxon>Bacillati</taxon>
        <taxon>Cyanobacteriota</taxon>
        <taxon>Cyanophyceae</taxon>
        <taxon>Pleurocapsales</taxon>
        <taxon>Hyellaceae</taxon>
        <taxon>Waterburya</taxon>
        <taxon>Waterburya agarophytonicola</taxon>
    </lineage>
</organism>
<dbReference type="Pfam" id="PF01025">
    <property type="entry name" value="GrpE"/>
    <property type="match status" value="1"/>
</dbReference>
<dbReference type="GO" id="GO:0042803">
    <property type="term" value="F:protein homodimerization activity"/>
    <property type="evidence" value="ECO:0007669"/>
    <property type="project" value="InterPro"/>
</dbReference>
<evidence type="ECO:0000256" key="2">
    <source>
        <dbReference type="ARBA" id="ARBA00023186"/>
    </source>
</evidence>
<dbReference type="GO" id="GO:0051087">
    <property type="term" value="F:protein-folding chaperone binding"/>
    <property type="evidence" value="ECO:0007669"/>
    <property type="project" value="InterPro"/>
</dbReference>
<dbReference type="InterPro" id="IPR009012">
    <property type="entry name" value="GrpE_head"/>
</dbReference>
<proteinExistence type="inferred from homology"/>
<reference evidence="4" key="1">
    <citation type="journal article" date="2021" name="Antonie Van Leeuwenhoek">
        <title>Draft genome and description of Waterburya agarophytonicola gen. nov. sp. nov. (Pleurocapsales, Cyanobacteria): a seaweed symbiont.</title>
        <authorList>
            <person name="Bonthond G."/>
            <person name="Shalygin S."/>
            <person name="Bayer T."/>
            <person name="Weinberger F."/>
        </authorList>
    </citation>
    <scope>NUCLEOTIDE SEQUENCE</scope>
    <source>
        <strain evidence="4">KI4</strain>
    </source>
</reference>